<organism evidence="2 3">
    <name type="scientific">Pseudomonas monteilii</name>
    <dbReference type="NCBI Taxonomy" id="76759"/>
    <lineage>
        <taxon>Bacteria</taxon>
        <taxon>Pseudomonadati</taxon>
        <taxon>Pseudomonadota</taxon>
        <taxon>Gammaproteobacteria</taxon>
        <taxon>Pseudomonadales</taxon>
        <taxon>Pseudomonadaceae</taxon>
        <taxon>Pseudomonas</taxon>
    </lineage>
</organism>
<dbReference type="Proteomes" id="UP000077242">
    <property type="component" value="Unassembled WGS sequence"/>
</dbReference>
<dbReference type="PANTHER" id="PTHR23011:SF28">
    <property type="entry name" value="CYCLIC NUCLEOTIDE-BINDING DOMAIN CONTAINING PROTEIN"/>
    <property type="match status" value="1"/>
</dbReference>
<dbReference type="SMART" id="SM00100">
    <property type="entry name" value="cNMP"/>
    <property type="match status" value="1"/>
</dbReference>
<name>A0AAP7FN74_9PSED</name>
<dbReference type="Gene3D" id="2.60.120.10">
    <property type="entry name" value="Jelly Rolls"/>
    <property type="match status" value="1"/>
</dbReference>
<feature type="domain" description="Cyclic nucleotide-binding" evidence="1">
    <location>
        <begin position="38"/>
        <end position="143"/>
    </location>
</feature>
<dbReference type="InterPro" id="IPR000595">
    <property type="entry name" value="cNMP-bd_dom"/>
</dbReference>
<dbReference type="EMBL" id="LSTU01000027">
    <property type="protein sequence ID" value="OAH52171.1"/>
    <property type="molecule type" value="Genomic_DNA"/>
</dbReference>
<dbReference type="SUPFAM" id="SSF51206">
    <property type="entry name" value="cAMP-binding domain-like"/>
    <property type="match status" value="1"/>
</dbReference>
<dbReference type="GO" id="GO:0050135">
    <property type="term" value="F:NADP+ nucleosidase activity"/>
    <property type="evidence" value="ECO:0007669"/>
    <property type="project" value="InterPro"/>
</dbReference>
<sequence>MASGKMIERFEGTAGQPALEEVLLDQKLVVGNTELAKRLADVGSLIELDKGQTFIEQGAEDTDVYFIITGQVQIKVHDREVATRGHGEHVGEMAALVVTAKRSATVIATEPSIVLKVSAYDFKAAADSYPRIWQYVTRQLVERLNQRNDMVRPASQAPRVFIISSAEALPIAKEVERQLEHDKIFAKVWTEGTFSGSKYPLESLEEQLDECDFAIAVFQPDDEIFSRGKTQNAPRDNVIFELGLFIGRLGRRRSIILIPRGEGVRLPSDLAGFTNVTYGPAVGKDPARLGPACTELQKIFNELGPR</sequence>
<comment type="caution">
    <text evidence="2">The sequence shown here is derived from an EMBL/GenBank/DDBJ whole genome shotgun (WGS) entry which is preliminary data.</text>
</comment>
<proteinExistence type="predicted"/>
<evidence type="ECO:0000313" key="3">
    <source>
        <dbReference type="Proteomes" id="UP000077242"/>
    </source>
</evidence>
<dbReference type="PROSITE" id="PS50042">
    <property type="entry name" value="CNMP_BINDING_3"/>
    <property type="match status" value="1"/>
</dbReference>
<dbReference type="InterPro" id="IPR014710">
    <property type="entry name" value="RmlC-like_jellyroll"/>
</dbReference>
<reference evidence="3" key="1">
    <citation type="submission" date="2016-02" db="EMBL/GenBank/DDBJ databases">
        <title>Dietzia cinnamea strain CD11_5 genome sequencing and assembly.</title>
        <authorList>
            <person name="Kaur G."/>
            <person name="Nair G.R."/>
            <person name="Mayilraj S."/>
        </authorList>
    </citation>
    <scope>NUCLEOTIDE SEQUENCE [LARGE SCALE GENOMIC DNA]</scope>
    <source>
        <strain evidence="3">CD10_2</strain>
    </source>
</reference>
<protein>
    <submittedName>
        <fullName evidence="2">Cyclic nucleotide-binding protein</fullName>
    </submittedName>
</protein>
<dbReference type="PANTHER" id="PTHR23011">
    <property type="entry name" value="CYCLIC NUCLEOTIDE-BINDING DOMAIN CONTAINING PROTEIN"/>
    <property type="match status" value="1"/>
</dbReference>
<dbReference type="AlphaFoldDB" id="A0AAP7FN74"/>
<accession>A0AAP7FN74</accession>
<dbReference type="InterPro" id="IPR019302">
    <property type="entry name" value="CAP12/PCTIR_TIR_dom"/>
</dbReference>
<dbReference type="CDD" id="cd00038">
    <property type="entry name" value="CAP_ED"/>
    <property type="match status" value="1"/>
</dbReference>
<evidence type="ECO:0000313" key="2">
    <source>
        <dbReference type="EMBL" id="OAH52171.1"/>
    </source>
</evidence>
<dbReference type="Pfam" id="PF10137">
    <property type="entry name" value="CAP12-PCTIR_TIR"/>
    <property type="match status" value="1"/>
</dbReference>
<dbReference type="InterPro" id="IPR018490">
    <property type="entry name" value="cNMP-bd_dom_sf"/>
</dbReference>
<dbReference type="Pfam" id="PF00027">
    <property type="entry name" value="cNMP_binding"/>
    <property type="match status" value="1"/>
</dbReference>
<evidence type="ECO:0000259" key="1">
    <source>
        <dbReference type="PROSITE" id="PS50042"/>
    </source>
</evidence>
<gene>
    <name evidence="2" type="ORF">AYJ70_09115</name>
</gene>